<feature type="compositionally biased region" description="Acidic residues" evidence="1">
    <location>
        <begin position="422"/>
        <end position="433"/>
    </location>
</feature>
<keyword evidence="2" id="KW-0472">Membrane</keyword>
<keyword evidence="2" id="KW-1133">Transmembrane helix</keyword>
<evidence type="ECO:0000313" key="4">
    <source>
        <dbReference type="Proteomes" id="UP001437256"/>
    </source>
</evidence>
<dbReference type="Proteomes" id="UP001437256">
    <property type="component" value="Unassembled WGS sequence"/>
</dbReference>
<evidence type="ECO:0000256" key="2">
    <source>
        <dbReference type="SAM" id="Phobius"/>
    </source>
</evidence>
<organism evidence="3 4">
    <name type="scientific">Marasmius tenuissimus</name>
    <dbReference type="NCBI Taxonomy" id="585030"/>
    <lineage>
        <taxon>Eukaryota</taxon>
        <taxon>Fungi</taxon>
        <taxon>Dikarya</taxon>
        <taxon>Basidiomycota</taxon>
        <taxon>Agaricomycotina</taxon>
        <taxon>Agaricomycetes</taxon>
        <taxon>Agaricomycetidae</taxon>
        <taxon>Agaricales</taxon>
        <taxon>Marasmiineae</taxon>
        <taxon>Marasmiaceae</taxon>
        <taxon>Marasmius</taxon>
    </lineage>
</organism>
<name>A0ABR2Z506_9AGAR</name>
<reference evidence="3 4" key="1">
    <citation type="submission" date="2024-05" db="EMBL/GenBank/DDBJ databases">
        <title>A draft genome resource for the thread blight pathogen Marasmius tenuissimus strain MS-2.</title>
        <authorList>
            <person name="Yulfo-Soto G.E."/>
            <person name="Baruah I.K."/>
            <person name="Amoako-Attah I."/>
            <person name="Bukari Y."/>
            <person name="Meinhardt L.W."/>
            <person name="Bailey B.A."/>
            <person name="Cohen S.P."/>
        </authorList>
    </citation>
    <scope>NUCLEOTIDE SEQUENCE [LARGE SCALE GENOMIC DNA]</scope>
    <source>
        <strain evidence="3 4">MS-2</strain>
    </source>
</reference>
<sequence length="433" mass="49384">MQLGDNQSLAKADEWRRLIGIAPVLLWVTWRQGQDRIPDTEPPLAANKKIKTTCSRKRFSLYSACLLLCVSVRLFATRTISMRQAETAQDFMSQYCCACIRLGISLVVNHHLSEHFSKMIKRFGPLYGWWLFGFERFNGMLEKVNINGKDKGRSELTLLRNWVQTHLIYELLISLPPDAHILERQLVEEIIETEGRERGGMMTQIAMFRSEADTDSVKLPKRFARNPQDINGQDPSGRLYRALLVYLQNLWPDLDLIPELSMQPGHPFVSKNSAHFLPYIRKDGLRYGSHTSPRTQADSFALVLDNGVRVPVRIEYLILVRLQGSNKPPHVCIAVRRLVTDNSIPPMPWDRYADILGINVSYAGKLDPLAIISASSIEAPVALIPVFSNVIQQELWITISFDHVRTHQQEIHEAEASLQDTSEPEVFGDNDDW</sequence>
<gene>
    <name evidence="3" type="ORF">AAF712_016795</name>
</gene>
<keyword evidence="4" id="KW-1185">Reference proteome</keyword>
<dbReference type="EMBL" id="JBBXMP010001226">
    <property type="protein sequence ID" value="KAL0056601.1"/>
    <property type="molecule type" value="Genomic_DNA"/>
</dbReference>
<accession>A0ABR2Z506</accession>
<evidence type="ECO:0000313" key="3">
    <source>
        <dbReference type="EMBL" id="KAL0056601.1"/>
    </source>
</evidence>
<keyword evidence="2" id="KW-0812">Transmembrane</keyword>
<feature type="region of interest" description="Disordered" evidence="1">
    <location>
        <begin position="413"/>
        <end position="433"/>
    </location>
</feature>
<evidence type="ECO:0000256" key="1">
    <source>
        <dbReference type="SAM" id="MobiDB-lite"/>
    </source>
</evidence>
<protein>
    <submittedName>
        <fullName evidence="3">Uncharacterized protein</fullName>
    </submittedName>
</protein>
<proteinExistence type="predicted"/>
<feature type="transmembrane region" description="Helical" evidence="2">
    <location>
        <begin position="59"/>
        <end position="76"/>
    </location>
</feature>
<comment type="caution">
    <text evidence="3">The sequence shown here is derived from an EMBL/GenBank/DDBJ whole genome shotgun (WGS) entry which is preliminary data.</text>
</comment>